<gene>
    <name evidence="7" type="primary">vsr</name>
    <name evidence="7" type="ORF">Dpoa569_0003515</name>
</gene>
<dbReference type="AlphaFoldDB" id="A0A5B8IBD3"/>
<dbReference type="GO" id="GO:0004519">
    <property type="term" value="F:endonuclease activity"/>
    <property type="evidence" value="ECO:0007669"/>
    <property type="project" value="UniProtKB-KW"/>
</dbReference>
<evidence type="ECO:0000256" key="5">
    <source>
        <dbReference type="ARBA" id="ARBA00023204"/>
    </source>
</evidence>
<keyword evidence="8" id="KW-1185">Reference proteome</keyword>
<keyword evidence="1 6" id="KW-0540">Nuclease</keyword>
<evidence type="ECO:0000256" key="2">
    <source>
        <dbReference type="ARBA" id="ARBA00022759"/>
    </source>
</evidence>
<reference evidence="7 8" key="1">
    <citation type="journal article" date="2019" name="Environ. Microbiol.">
        <title>The phytopathogenic nature of Dickeya aquatica 174/2 and the dynamic early evolution of Dickeya pathogenicity.</title>
        <authorList>
            <person name="Duprey A."/>
            <person name="Taib N."/>
            <person name="Leonard S."/>
            <person name="Garin T."/>
            <person name="Flandrois J.P."/>
            <person name="Nasser W."/>
            <person name="Brochier-Armanet C."/>
            <person name="Reverchon S."/>
        </authorList>
    </citation>
    <scope>NUCLEOTIDE SEQUENCE [LARGE SCALE GENOMIC DNA]</scope>
    <source>
        <strain evidence="7 8">NCPPB 569</strain>
    </source>
</reference>
<dbReference type="Pfam" id="PF03852">
    <property type="entry name" value="Vsr"/>
    <property type="match status" value="1"/>
</dbReference>
<dbReference type="Gene3D" id="3.40.960.10">
    <property type="entry name" value="VSR Endonuclease"/>
    <property type="match status" value="1"/>
</dbReference>
<dbReference type="InterPro" id="IPR011335">
    <property type="entry name" value="Restrct_endonuc-II-like"/>
</dbReference>
<evidence type="ECO:0000256" key="6">
    <source>
        <dbReference type="PIRNR" id="PIRNR018267"/>
    </source>
</evidence>
<dbReference type="KEGG" id="dic:Dpoa569_0003515"/>
<comment type="similarity">
    <text evidence="6">Belongs to the vsr family.</text>
</comment>
<comment type="function">
    <text evidence="6">May nick specific sequences that contain T:G mispairs resulting from m5C-deamination.</text>
</comment>
<dbReference type="STRING" id="568768.GCA_000406125_00435"/>
<dbReference type="EMBL" id="CP042220">
    <property type="protein sequence ID" value="QDX31481.1"/>
    <property type="molecule type" value="Genomic_DNA"/>
</dbReference>
<accession>A0A5B8IBD3</accession>
<evidence type="ECO:0000256" key="1">
    <source>
        <dbReference type="ARBA" id="ARBA00022722"/>
    </source>
</evidence>
<dbReference type="RefSeq" id="WP_042868258.1">
    <property type="nucleotide sequence ID" value="NZ_CM001975.1"/>
</dbReference>
<evidence type="ECO:0000313" key="8">
    <source>
        <dbReference type="Proteomes" id="UP000320591"/>
    </source>
</evidence>
<evidence type="ECO:0000256" key="3">
    <source>
        <dbReference type="ARBA" id="ARBA00022763"/>
    </source>
</evidence>
<dbReference type="GO" id="GO:0006298">
    <property type="term" value="P:mismatch repair"/>
    <property type="evidence" value="ECO:0007669"/>
    <property type="project" value="UniProtKB-UniRule"/>
</dbReference>
<dbReference type="REBASE" id="357855">
    <property type="entry name" value="V.DspB569ORF3514P"/>
</dbReference>
<evidence type="ECO:0000256" key="4">
    <source>
        <dbReference type="ARBA" id="ARBA00022801"/>
    </source>
</evidence>
<keyword evidence="5 6" id="KW-0234">DNA repair</keyword>
<sequence>MADVHKPEIRRKNMKAISNHDTAIELKISSILDRLGFEFRTQVKNMPGKPDFVIDEYRKVIFTHGCFWHHHNCHLFKVPATRTEFWLKKINQNVTRDKENNQKLISDGWNILLIWECAIRGRYKLSEQDISERVEEWICAGNYSAEINISGLHHLKDQFS</sequence>
<evidence type="ECO:0000313" key="7">
    <source>
        <dbReference type="EMBL" id="QDX31481.1"/>
    </source>
</evidence>
<dbReference type="Proteomes" id="UP000320591">
    <property type="component" value="Chromosome"/>
</dbReference>
<name>A0A5B8IBD3_9GAMM</name>
<keyword evidence="3 6" id="KW-0227">DNA damage</keyword>
<dbReference type="PIRSF" id="PIRSF018267">
    <property type="entry name" value="VSR_endonuc"/>
    <property type="match status" value="1"/>
</dbReference>
<dbReference type="CDD" id="cd00221">
    <property type="entry name" value="Vsr"/>
    <property type="match status" value="1"/>
</dbReference>
<organism evidence="7 8">
    <name type="scientific">Dickeya poaceiphila</name>
    <dbReference type="NCBI Taxonomy" id="568768"/>
    <lineage>
        <taxon>Bacteria</taxon>
        <taxon>Pseudomonadati</taxon>
        <taxon>Pseudomonadota</taxon>
        <taxon>Gammaproteobacteria</taxon>
        <taxon>Enterobacterales</taxon>
        <taxon>Pectobacteriaceae</taxon>
        <taxon>Dickeya</taxon>
    </lineage>
</organism>
<dbReference type="EC" id="3.1.-.-" evidence="6"/>
<dbReference type="OrthoDB" id="9801520at2"/>
<protein>
    <recommendedName>
        <fullName evidence="6">Very short patch repair endonuclease</fullName>
        <ecNumber evidence="6">3.1.-.-</ecNumber>
    </recommendedName>
</protein>
<keyword evidence="4 6" id="KW-0378">Hydrolase</keyword>
<dbReference type="GO" id="GO:0016787">
    <property type="term" value="F:hydrolase activity"/>
    <property type="evidence" value="ECO:0007669"/>
    <property type="project" value="UniProtKB-KW"/>
</dbReference>
<dbReference type="NCBIfam" id="TIGR00632">
    <property type="entry name" value="vsr"/>
    <property type="match status" value="1"/>
</dbReference>
<dbReference type="SUPFAM" id="SSF52980">
    <property type="entry name" value="Restriction endonuclease-like"/>
    <property type="match status" value="1"/>
</dbReference>
<keyword evidence="2 6" id="KW-0255">Endonuclease</keyword>
<dbReference type="InterPro" id="IPR004603">
    <property type="entry name" value="DNA_mismatch_endonuc_vsr"/>
</dbReference>
<proteinExistence type="inferred from homology"/>